<dbReference type="AlphaFoldDB" id="A0A6J0BBP2"/>
<keyword evidence="1" id="KW-0175">Coiled coil</keyword>
<keyword evidence="2" id="KW-1185">Reference proteome</keyword>
<evidence type="ECO:0000313" key="3">
    <source>
        <dbReference type="RefSeq" id="XP_015511681.2"/>
    </source>
</evidence>
<evidence type="ECO:0000313" key="2">
    <source>
        <dbReference type="Proteomes" id="UP000829291"/>
    </source>
</evidence>
<dbReference type="KEGG" id="nlo:107218354"/>
<accession>A0A6J0BBP2</accession>
<dbReference type="RefSeq" id="XP_015511681.2">
    <property type="nucleotide sequence ID" value="XM_015656195.2"/>
</dbReference>
<dbReference type="Proteomes" id="UP000829291">
    <property type="component" value="Chromosome 7"/>
</dbReference>
<organism evidence="3">
    <name type="scientific">Neodiprion lecontei</name>
    <name type="common">Redheaded pine sawfly</name>
    <dbReference type="NCBI Taxonomy" id="441921"/>
    <lineage>
        <taxon>Eukaryota</taxon>
        <taxon>Metazoa</taxon>
        <taxon>Ecdysozoa</taxon>
        <taxon>Arthropoda</taxon>
        <taxon>Hexapoda</taxon>
        <taxon>Insecta</taxon>
        <taxon>Pterygota</taxon>
        <taxon>Neoptera</taxon>
        <taxon>Endopterygota</taxon>
        <taxon>Hymenoptera</taxon>
        <taxon>Tenthredinoidea</taxon>
        <taxon>Diprionidae</taxon>
        <taxon>Diprioninae</taxon>
        <taxon>Neodiprion</taxon>
    </lineage>
</organism>
<evidence type="ECO:0000256" key="1">
    <source>
        <dbReference type="SAM" id="Coils"/>
    </source>
</evidence>
<reference evidence="3" key="1">
    <citation type="submission" date="2025-08" db="UniProtKB">
        <authorList>
            <consortium name="RefSeq"/>
        </authorList>
    </citation>
    <scope>IDENTIFICATION</scope>
    <source>
        <tissue evidence="3">Thorax and Abdomen</tissue>
    </source>
</reference>
<protein>
    <submittedName>
        <fullName evidence="3">Beta-mannosyltransferase 1-like</fullName>
    </submittedName>
</protein>
<dbReference type="InParanoid" id="A0A6J0BBP2"/>
<name>A0A6J0BBP2_NEOLC</name>
<dbReference type="GeneID" id="107218354"/>
<feature type="coiled-coil region" evidence="1">
    <location>
        <begin position="43"/>
        <end position="117"/>
    </location>
</feature>
<gene>
    <name evidence="3" type="primary">LOC107218354</name>
</gene>
<proteinExistence type="predicted"/>
<sequence>MKGQEEARMNHASLEKKLEVAIEGSREVEKEVREISRKLEVTCESWIKEKADMNERIRKLEKEKEEWIEGERKARRECEKKLLERVEKEMQKQEAKEKEAEEKRRGWEKKIEEKAGDKEVVAHNAVEAVAGEKVEVEETMVLKGAKGDLVIMKIRTWEEKGQTMTGKKNLGIRKVYIDDDYIKKERKIQREIRMKVKELARKDTRRKRDIRRCG</sequence>